<keyword evidence="4" id="KW-1185">Reference proteome</keyword>
<dbReference type="PANTHER" id="PTHR22916:SF3">
    <property type="entry name" value="UDP-GLCNAC:BETAGAL BETA-1,3-N-ACETYLGLUCOSAMINYLTRANSFERASE-LIKE PROTEIN 1"/>
    <property type="match status" value="1"/>
</dbReference>
<dbReference type="Gene3D" id="3.40.50.150">
    <property type="entry name" value="Vaccinia Virus protein VP39"/>
    <property type="match status" value="1"/>
</dbReference>
<proteinExistence type="predicted"/>
<dbReference type="Proteomes" id="UP000198619">
    <property type="component" value="Unassembled WGS sequence"/>
</dbReference>
<dbReference type="OrthoDB" id="176403at2"/>
<sequence length="745" mass="87171">MMIDISILYKLLSKSSEFCNKFNDECKDLLRLNRNLADVLIEETGNDFSFLYLNCGVGNNLIYLKNIFKKANLYGLERDKNFINMIEECSSKEDHKEDTSINIYEYDSISYSKLPKCFDYIYIDCTKNCVFEKDMENSINFIKNNGTLILEKLVYDSKKDLIEAMLKENIHKYHVVILYDKVLINFLQCKNQIQIKYLNKSKEDNVRPLENVDSNKIAFIFCINNNEKFNIATDYIKRLESCNEFSIDIIAVENASSIAEGYNLAMNSTNAKYKVYLHQDVWILNKKFISDVLRIFIDNESLGLLGCAGTNKIPTNGIWWEGLCYGKVFDSHTGSMSLLSFNNFEGEYKKVQAIDGLILITSKDVEWREDVFKGWHFYDISQCMEFYRKNYDVGVLNQFNPWFVHDCGKVSLDGYEEYNKIFIEEYINNRQVNNENYPLVSILIPAYNEVDYFKIALESALNQTYKNIEIIICDDSTTDNIKNMVNRYIGEYKNIKYYNNGGPLGKRGAVNLQKCFDVCHGEYVNFLMQDDVFSPNKIEIMLQYIINDESVSLVTSYRNVINGEGSMLQDLQVTKPFVQQTSIIDGEKLGQYILENMANVIGEFSTVMFRKKDMKDILLNYKGYTMRCLGDIASWLKLLSKGNAVYIREPLSCFRIHSNQNTFDSMLQIWGAIDWYYLITYSYSSGKFIKDRETFLRTLKLWFRMNMDKIYDYEKYFSIEISDTKEAKEYLYSCYKNGIRQLLNM</sequence>
<dbReference type="Pfam" id="PF00535">
    <property type="entry name" value="Glycos_transf_2"/>
    <property type="match status" value="1"/>
</dbReference>
<accession>A0A1I0X9E4</accession>
<dbReference type="RefSeq" id="WP_090039855.1">
    <property type="nucleotide sequence ID" value="NZ_FOKI01000007.1"/>
</dbReference>
<dbReference type="EMBL" id="FOKI01000007">
    <property type="protein sequence ID" value="SFA97046.1"/>
    <property type="molecule type" value="Genomic_DNA"/>
</dbReference>
<protein>
    <submittedName>
        <fullName evidence="3">Glycosyl transferase family 2</fullName>
    </submittedName>
</protein>
<gene>
    <name evidence="3" type="ORF">SAMN04488528_1007137</name>
</gene>
<feature type="domain" description="Glycosyltransferase 2-like" evidence="1">
    <location>
        <begin position="441"/>
        <end position="604"/>
    </location>
</feature>
<dbReference type="AlphaFoldDB" id="A0A1I0X9E4"/>
<dbReference type="InterPro" id="IPR059123">
    <property type="entry name" value="StrF_dom"/>
</dbReference>
<dbReference type="GO" id="GO:0016758">
    <property type="term" value="F:hexosyltransferase activity"/>
    <property type="evidence" value="ECO:0007669"/>
    <property type="project" value="UniProtKB-ARBA"/>
</dbReference>
<evidence type="ECO:0000313" key="4">
    <source>
        <dbReference type="Proteomes" id="UP000198619"/>
    </source>
</evidence>
<evidence type="ECO:0000259" key="1">
    <source>
        <dbReference type="Pfam" id="PF00535"/>
    </source>
</evidence>
<dbReference type="PANTHER" id="PTHR22916">
    <property type="entry name" value="GLYCOSYLTRANSFERASE"/>
    <property type="match status" value="1"/>
</dbReference>
<dbReference type="InterPro" id="IPR001173">
    <property type="entry name" value="Glyco_trans_2-like"/>
</dbReference>
<dbReference type="Gene3D" id="3.90.550.10">
    <property type="entry name" value="Spore Coat Polysaccharide Biosynthesis Protein SpsA, Chain A"/>
    <property type="match status" value="2"/>
</dbReference>
<dbReference type="InterPro" id="IPR029044">
    <property type="entry name" value="Nucleotide-diphossugar_trans"/>
</dbReference>
<feature type="domain" description="Streptomycin biosynthesis protein StrF" evidence="2">
    <location>
        <begin position="218"/>
        <end position="426"/>
    </location>
</feature>
<dbReference type="InterPro" id="IPR029063">
    <property type="entry name" value="SAM-dependent_MTases_sf"/>
</dbReference>
<dbReference type="STRING" id="84698.SAMN04488528_1007137"/>
<dbReference type="SUPFAM" id="SSF53448">
    <property type="entry name" value="Nucleotide-diphospho-sugar transferases"/>
    <property type="match status" value="2"/>
</dbReference>
<evidence type="ECO:0000313" key="3">
    <source>
        <dbReference type="EMBL" id="SFA97046.1"/>
    </source>
</evidence>
<evidence type="ECO:0000259" key="2">
    <source>
        <dbReference type="Pfam" id="PF13712"/>
    </source>
</evidence>
<dbReference type="Pfam" id="PF13712">
    <property type="entry name" value="Glyco_tranf_2_5"/>
    <property type="match status" value="1"/>
</dbReference>
<organism evidence="3 4">
    <name type="scientific">Clostridium frigidicarnis</name>
    <dbReference type="NCBI Taxonomy" id="84698"/>
    <lineage>
        <taxon>Bacteria</taxon>
        <taxon>Bacillati</taxon>
        <taxon>Bacillota</taxon>
        <taxon>Clostridia</taxon>
        <taxon>Eubacteriales</taxon>
        <taxon>Clostridiaceae</taxon>
        <taxon>Clostridium</taxon>
    </lineage>
</organism>
<keyword evidence="3" id="KW-0808">Transferase</keyword>
<dbReference type="SUPFAM" id="SSF53335">
    <property type="entry name" value="S-adenosyl-L-methionine-dependent methyltransferases"/>
    <property type="match status" value="1"/>
</dbReference>
<reference evidence="3 4" key="1">
    <citation type="submission" date="2016-10" db="EMBL/GenBank/DDBJ databases">
        <authorList>
            <person name="de Groot N.N."/>
        </authorList>
    </citation>
    <scope>NUCLEOTIDE SEQUENCE [LARGE SCALE GENOMIC DNA]</scope>
    <source>
        <strain evidence="3 4">DSM 12271</strain>
    </source>
</reference>
<name>A0A1I0X9E4_9CLOT</name>